<proteinExistence type="predicted"/>
<dbReference type="AlphaFoldDB" id="A0A0G0AES0"/>
<evidence type="ECO:0000256" key="1">
    <source>
        <dbReference type="SAM" id="Phobius"/>
    </source>
</evidence>
<dbReference type="Proteomes" id="UP000034488">
    <property type="component" value="Unassembled WGS sequence"/>
</dbReference>
<feature type="transmembrane region" description="Helical" evidence="1">
    <location>
        <begin position="170"/>
        <end position="192"/>
    </location>
</feature>
<gene>
    <name evidence="2" type="ORF">UR47_C0003G0035</name>
</gene>
<evidence type="ECO:0000313" key="3">
    <source>
        <dbReference type="Proteomes" id="UP000034488"/>
    </source>
</evidence>
<accession>A0A0G0AES0</accession>
<dbReference type="EMBL" id="LBPI01000003">
    <property type="protein sequence ID" value="KKP55259.1"/>
    <property type="molecule type" value="Genomic_DNA"/>
</dbReference>
<reference evidence="2 3" key="1">
    <citation type="journal article" date="2015" name="Nature">
        <title>rRNA introns, odd ribosomes, and small enigmatic genomes across a large radiation of phyla.</title>
        <authorList>
            <person name="Brown C.T."/>
            <person name="Hug L.A."/>
            <person name="Thomas B.C."/>
            <person name="Sharon I."/>
            <person name="Castelle C.J."/>
            <person name="Singh A."/>
            <person name="Wilkins M.J."/>
            <person name="Williams K.H."/>
            <person name="Banfield J.F."/>
        </authorList>
    </citation>
    <scope>NUCLEOTIDE SEQUENCE [LARGE SCALE GENOMIC DNA]</scope>
</reference>
<comment type="caution">
    <text evidence="2">The sequence shown here is derived from an EMBL/GenBank/DDBJ whole genome shotgun (WGS) entry which is preliminary data.</text>
</comment>
<evidence type="ECO:0000313" key="2">
    <source>
        <dbReference type="EMBL" id="KKP55259.1"/>
    </source>
</evidence>
<organism evidence="2 3">
    <name type="scientific">candidate division WS6 bacterium GW2011_GWB1_33_6</name>
    <dbReference type="NCBI Taxonomy" id="1619088"/>
    <lineage>
        <taxon>Bacteria</taxon>
        <taxon>Candidatus Dojkabacteria</taxon>
    </lineage>
</organism>
<keyword evidence="1" id="KW-0812">Transmembrane</keyword>
<keyword evidence="1" id="KW-1133">Transmembrane helix</keyword>
<protein>
    <submittedName>
        <fullName evidence="2">Uncharacterized protein</fullName>
    </submittedName>
</protein>
<name>A0A0G0AES0_9BACT</name>
<keyword evidence="1" id="KW-0472">Membrane</keyword>
<sequence length="204" mass="22745">MKKYLLIVVVTLFLLSFLSPIFAGLGVGIGTSKITIDEDLKNGMSYDFPNFVVINTGDITSKYTVDISYNQDQRELLPPKEWFTFAPEIFELKPGESQSVTVKLKIPIDDVIPGNYFAYLEGKPIAESDSGETSVGIAAAAKLSFTIAPSNIIEGIYYTVKDIFIQYQPYSTVLVSAIALFTLRAIFVKFFSFDFNIKSKKKEN</sequence>